<protein>
    <submittedName>
        <fullName evidence="3">Uncharacterized protein</fullName>
    </submittedName>
</protein>
<sequence length="208" mass="24096">MFKLHRIMFILAFGHVRLLPCIGRPIDLLKKESKAYSWPKKEIIFKEAKLSKLICLKFGENAKEKDSMRCLNVGARTAWKFSVADEPEHCYKALNSVWIKVYSNSQNFRARGYGARDDYYSPRQSRSVSRSISPRDDRSHRSRARSPRHSRSFSRSVSPQDEKNHKPSRHTPSPIENGRAAYEPSRSQSPGRNSRNPARSRSRSYSPR</sequence>
<feature type="compositionally biased region" description="Basic residues" evidence="1">
    <location>
        <begin position="140"/>
        <end position="152"/>
    </location>
</feature>
<dbReference type="Proteomes" id="UP000231279">
    <property type="component" value="Unassembled WGS sequence"/>
</dbReference>
<evidence type="ECO:0000313" key="3">
    <source>
        <dbReference type="EMBL" id="PIN14368.1"/>
    </source>
</evidence>
<feature type="signal peptide" evidence="2">
    <location>
        <begin position="1"/>
        <end position="23"/>
    </location>
</feature>
<keyword evidence="4" id="KW-1185">Reference proteome</keyword>
<organism evidence="3 4">
    <name type="scientific">Handroanthus impetiginosus</name>
    <dbReference type="NCBI Taxonomy" id="429701"/>
    <lineage>
        <taxon>Eukaryota</taxon>
        <taxon>Viridiplantae</taxon>
        <taxon>Streptophyta</taxon>
        <taxon>Embryophyta</taxon>
        <taxon>Tracheophyta</taxon>
        <taxon>Spermatophyta</taxon>
        <taxon>Magnoliopsida</taxon>
        <taxon>eudicotyledons</taxon>
        <taxon>Gunneridae</taxon>
        <taxon>Pentapetalae</taxon>
        <taxon>asterids</taxon>
        <taxon>lamiids</taxon>
        <taxon>Lamiales</taxon>
        <taxon>Bignoniaceae</taxon>
        <taxon>Crescentiina</taxon>
        <taxon>Tabebuia alliance</taxon>
        <taxon>Handroanthus</taxon>
    </lineage>
</organism>
<gene>
    <name evidence="3" type="ORF">CDL12_12993</name>
</gene>
<keyword evidence="2" id="KW-0732">Signal</keyword>
<feature type="chain" id="PRO_5013769066" evidence="2">
    <location>
        <begin position="24"/>
        <end position="208"/>
    </location>
</feature>
<reference evidence="4" key="1">
    <citation type="journal article" date="2018" name="Gigascience">
        <title>Genome assembly of the Pink Ipe (Handroanthus impetiginosus, Bignoniaceae), a highly valued, ecologically keystone Neotropical timber forest tree.</title>
        <authorList>
            <person name="Silva-Junior O.B."/>
            <person name="Grattapaglia D."/>
            <person name="Novaes E."/>
            <person name="Collevatti R.G."/>
        </authorList>
    </citation>
    <scope>NUCLEOTIDE SEQUENCE [LARGE SCALE GENOMIC DNA]</scope>
    <source>
        <strain evidence="4">cv. UFG-1</strain>
    </source>
</reference>
<accession>A0A2G9HA33</accession>
<dbReference type="AlphaFoldDB" id="A0A2G9HA33"/>
<evidence type="ECO:0000256" key="1">
    <source>
        <dbReference type="SAM" id="MobiDB-lite"/>
    </source>
</evidence>
<evidence type="ECO:0000313" key="4">
    <source>
        <dbReference type="Proteomes" id="UP000231279"/>
    </source>
</evidence>
<dbReference type="OrthoDB" id="10617655at2759"/>
<feature type="compositionally biased region" description="Low complexity" evidence="1">
    <location>
        <begin position="121"/>
        <end position="132"/>
    </location>
</feature>
<dbReference type="STRING" id="429701.A0A2G9HA33"/>
<evidence type="ECO:0000256" key="2">
    <source>
        <dbReference type="SAM" id="SignalP"/>
    </source>
</evidence>
<name>A0A2G9HA33_9LAMI</name>
<feature type="region of interest" description="Disordered" evidence="1">
    <location>
        <begin position="114"/>
        <end position="208"/>
    </location>
</feature>
<dbReference type="EMBL" id="NKXS01002298">
    <property type="protein sequence ID" value="PIN14368.1"/>
    <property type="molecule type" value="Genomic_DNA"/>
</dbReference>
<proteinExistence type="predicted"/>
<comment type="caution">
    <text evidence="3">The sequence shown here is derived from an EMBL/GenBank/DDBJ whole genome shotgun (WGS) entry which is preliminary data.</text>
</comment>
<feature type="compositionally biased region" description="Low complexity" evidence="1">
    <location>
        <begin position="189"/>
        <end position="208"/>
    </location>
</feature>